<dbReference type="RefSeq" id="WP_015205372.1">
    <property type="nucleotide sequence ID" value="NC_019753.1"/>
</dbReference>
<dbReference type="Proteomes" id="UP000010472">
    <property type="component" value="Chromosome"/>
</dbReference>
<dbReference type="eggNOG" id="COG2911">
    <property type="taxonomic scope" value="Bacteria"/>
</dbReference>
<comment type="subcellular location">
    <subcellularLocation>
        <location evidence="1">Membrane</location>
        <topology evidence="1">Single-pass membrane protein</topology>
    </subcellularLocation>
</comment>
<accession>K9W508</accession>
<evidence type="ECO:0000256" key="4">
    <source>
        <dbReference type="ARBA" id="ARBA00023136"/>
    </source>
</evidence>
<sequence>MNNSPKLEEKTESRSMPLNQRLTLIILNRPPSSNIAIIVLLTILGGLGAAWLYIETQLAPLVEQNLTQTLNRPVQLGHVEGFGFTGLRFGRSAVPATPTDPDRLSVEAVDVGFNPLKLLFDRTLQLDVTLVKPDAYIEQDAELRWVSTTIKSEEKKGFIKTDLQVVRISQGNVVLLPFSQLPSGRTPVVITKVDGNASFFDQNQRISFDLEGQPIEQVQNPQYRHLIVKGQHLRPTQQTNLVVSGQNLQASAITRFVKLPAVGLLAGDVDGNLEIKLQAKQRPLLFGTAYLKAATIKIAQVPKLFSQSTGYLGFRGTQIQLQKVGTVYGQVPGVVAGVIDTQSGYNIAAQTAPVRVNNILNTLDLKLPVAASGEAQGTINLTGALDKPILSGTVVNTKLTQVDRIRFRDVKANFSLVNKVVSITGLQAFPVVGGQVTGAGTVQLGKKAGLAFNFNGNNLPADAIAQIYGSIPPINLGLVAAQGQVSGVAGKLQTVVNFSAPNATYPGRGEVVITPERTIVFRNTTFQVAGGTVTGTGQLTDKNWQAQIQASNVPAQGLVALTKRQVPPQLQRIISGNFLLSGSRGTFKPETINGTGSAQLQVAGGRITGTNVLLRNGLWQGNFNANSLQLGQLSPQAPANFKNGQITGDFNLAGSLTNFQTSTITGAGTGRLQLANGSISSSSLQLSDGRWQGNFNANNLQLGQLSPQVPGNLKSGQLTGNFNLAGSLDSFKPSTINGSGTGRLRLPTGIITASSLQLNDGRWQGNFNANNVQLGKLSPQVPPALEQGRLAGNFNLSGSLDSFKPSTINGSGVGRLQLPTGNIIASGLQLNNGAWRGNFFVNNLQLGKLAKQVPATLKSGVIAGNFNLAGSLASFQPATITGSGAGRLQLSSGNLVASGLQLRNGRWQGNFTANNVQLGRLSPQVPVGLKQGAIAGNFNLSGSLADLKPSSIVGTGIGSLKLPDGTINASALQLNNGRWQGNFAVNSFQIGKLSPQVPANLKTGELTGNFNLSGSLADLKPSSIVGNGTGSLTLPDGTINASALQLNNGRWQGNFAVNSFQIGKLSPQVSEALKAGELTGNFNLSGSLSDLKPSSIVGNGTGSLTLPDGTINASALQLRGGRWQGNLAVNNLQIGKLSPQVPENLKTGELTGNFNISGSLASFQPSTISATGAGSLKLPDGTITASALQVNNNRLQGNFAVDNVDIARISQLPALQRFQELGIKGRVTANLNVATRLTAFDPKAVQVSGQLRLEDFAAEQLTFERVMTGEIQVKPGQGVNLRLAGVQDRIELALSPSYKPESFAVRLGDAIANGTTKGDRLQVATAKIPISLIKSFAPLPANIASQPLSGLLSGNFDVNLATRNIIGQNVQIDQPIIASIKGDKLTGNFSYINGVAKLTDGDFQQGDNRYFLNGSVSQTAQGPEFQGRLKVAKGEVQDLLTALQIFELQDLISGFKSRTYGSAANVQPADRGLPDAPLIDQLRRLSEIEALVEQQLAKREDSPLPELRDLAGAFSGEVNIAGSLKSGIRTSFAIDGQNWKWDEYKADQVVVQGSFDKGVLTFLPLRIQTGESLVAFSGTVGSGEQSGQLRVQNFPVEVLNDFVDVPVDITGKLNASATIAGNIQNPRSRGEISIAEGTLNQTAVQVAQGSFSYDDARLNFYSTAIVSGTQPLRIDGSVPYKLPFATKLPTSNEISVNMNVENEGLALLNLLSRGQVAWVNGEGKVNLAVRGTVDPLAGKIQQLNANGIAEVNNATLQAQAFPEPLTEVTGQVLFNLGQINVQNLRGKFSKGQVVASGILPITRPQKVENPLTVALDQIALNIKGRYSGGVKGSAVFTGTALNPKIGGQIELVNGQVLLEETPTTNASVASGSTAKTQANSGIAEFNNLKISLGDGVQITRPPVLNFLAKGDLTINGTLDNIRPQGSVKLDRGQVNLFTTQFRLAGGYTQTAEFLPSQGLVPNLDVRLVAVVPETTRRQILTDPLSAEISDIPATNLGALRTVRIEATVIGAANQFAENLELKSNPARNEAEIVALLGGGFVDTLGRGDTTLGLANLAGSAFLGNIQNVVGNAIGLSEFRLFPTVITNPKNRTSTLGLGAEAGFNFTPQFSASILTNLTAEQLPQYSLRYRVNDETLLRGSTDLSGDSRATVEYEKRF</sequence>
<evidence type="ECO:0000256" key="2">
    <source>
        <dbReference type="ARBA" id="ARBA00022692"/>
    </source>
</evidence>
<dbReference type="eggNOG" id="COG2982">
    <property type="taxonomic scope" value="Bacteria"/>
</dbReference>
<dbReference type="EMBL" id="CP003620">
    <property type="protein sequence ID" value="AFZ15281.1"/>
    <property type="molecule type" value="Genomic_DNA"/>
</dbReference>
<evidence type="ECO:0000256" key="1">
    <source>
        <dbReference type="ARBA" id="ARBA00004167"/>
    </source>
</evidence>
<keyword evidence="8" id="KW-1185">Reference proteome</keyword>
<dbReference type="GO" id="GO:0009306">
    <property type="term" value="P:protein secretion"/>
    <property type="evidence" value="ECO:0007669"/>
    <property type="project" value="InterPro"/>
</dbReference>
<organism evidence="7 8">
    <name type="scientific">Crinalium epipsammum PCC 9333</name>
    <dbReference type="NCBI Taxonomy" id="1173022"/>
    <lineage>
        <taxon>Bacteria</taxon>
        <taxon>Bacillati</taxon>
        <taxon>Cyanobacteriota</taxon>
        <taxon>Cyanophyceae</taxon>
        <taxon>Gomontiellales</taxon>
        <taxon>Gomontiellaceae</taxon>
        <taxon>Crinalium</taxon>
    </lineage>
</organism>
<dbReference type="OrthoDB" id="536281at2"/>
<keyword evidence="4 5" id="KW-0472">Membrane</keyword>
<keyword evidence="2 5" id="KW-0812">Transmembrane</keyword>
<evidence type="ECO:0000256" key="3">
    <source>
        <dbReference type="ARBA" id="ARBA00022989"/>
    </source>
</evidence>
<gene>
    <name evidence="7" type="ORF">Cri9333_4500</name>
</gene>
<evidence type="ECO:0000259" key="6">
    <source>
        <dbReference type="Pfam" id="PF04357"/>
    </source>
</evidence>
<evidence type="ECO:0000256" key="5">
    <source>
        <dbReference type="SAM" id="Phobius"/>
    </source>
</evidence>
<dbReference type="GO" id="GO:0005886">
    <property type="term" value="C:plasma membrane"/>
    <property type="evidence" value="ECO:0007669"/>
    <property type="project" value="InterPro"/>
</dbReference>
<dbReference type="PANTHER" id="PTHR34457">
    <property type="entry name" value="EMBRYO DEFECTIVE 2410"/>
    <property type="match status" value="1"/>
</dbReference>
<dbReference type="InterPro" id="IPR007452">
    <property type="entry name" value="TamB_C"/>
</dbReference>
<keyword evidence="3 5" id="KW-1133">Transmembrane helix</keyword>
<dbReference type="Pfam" id="PF04357">
    <property type="entry name" value="TamB"/>
    <property type="match status" value="1"/>
</dbReference>
<dbReference type="PATRIC" id="fig|1173022.3.peg.4861"/>
<evidence type="ECO:0000313" key="7">
    <source>
        <dbReference type="EMBL" id="AFZ15281.1"/>
    </source>
</evidence>
<dbReference type="HOGENOM" id="CLU_001223_0_0_3"/>
<feature type="transmembrane region" description="Helical" evidence="5">
    <location>
        <begin position="35"/>
        <end position="54"/>
    </location>
</feature>
<evidence type="ECO:0000313" key="8">
    <source>
        <dbReference type="Proteomes" id="UP000010472"/>
    </source>
</evidence>
<reference evidence="7 8" key="1">
    <citation type="submission" date="2012-06" db="EMBL/GenBank/DDBJ databases">
        <title>Finished chromosome of genome of Crinalium epipsammum PCC 9333.</title>
        <authorList>
            <consortium name="US DOE Joint Genome Institute"/>
            <person name="Gugger M."/>
            <person name="Coursin T."/>
            <person name="Rippka R."/>
            <person name="Tandeau De Marsac N."/>
            <person name="Huntemann M."/>
            <person name="Wei C.-L."/>
            <person name="Han J."/>
            <person name="Detter J.C."/>
            <person name="Han C."/>
            <person name="Tapia R."/>
            <person name="Davenport K."/>
            <person name="Daligault H."/>
            <person name="Erkkila T."/>
            <person name="Gu W."/>
            <person name="Munk A.C.C."/>
            <person name="Teshima H."/>
            <person name="Xu Y."/>
            <person name="Chain P."/>
            <person name="Chen A."/>
            <person name="Krypides N."/>
            <person name="Mavromatis K."/>
            <person name="Markowitz V."/>
            <person name="Szeto E."/>
            <person name="Ivanova N."/>
            <person name="Mikhailova N."/>
            <person name="Ovchinnikova G."/>
            <person name="Pagani I."/>
            <person name="Pati A."/>
            <person name="Goodwin L."/>
            <person name="Peters L."/>
            <person name="Pitluck S."/>
            <person name="Woyke T."/>
            <person name="Kerfeld C."/>
        </authorList>
    </citation>
    <scope>NUCLEOTIDE SEQUENCE [LARGE SCALE GENOMIC DNA]</scope>
    <source>
        <strain evidence="7 8">PCC 9333</strain>
    </source>
</reference>
<dbReference type="PANTHER" id="PTHR34457:SF3">
    <property type="entry name" value="PROTEIN TIC236, CHLOROPLASTIC"/>
    <property type="match status" value="1"/>
</dbReference>
<dbReference type="STRING" id="1173022.Cri9333_4500"/>
<name>K9W508_9CYAN</name>
<feature type="domain" description="Translocation and assembly module TamB C-terminal" evidence="6">
    <location>
        <begin position="1783"/>
        <end position="2157"/>
    </location>
</feature>
<protein>
    <recommendedName>
        <fullName evidence="6">Translocation and assembly module TamB C-terminal domain-containing protein</fullName>
    </recommendedName>
</protein>
<dbReference type="InterPro" id="IPR053022">
    <property type="entry name" value="Chloroplast_translocon_comp"/>
</dbReference>
<proteinExistence type="predicted"/>
<dbReference type="KEGG" id="cep:Cri9333_4500"/>